<protein>
    <submittedName>
        <fullName evidence="1">Uncharacterized protein</fullName>
    </submittedName>
</protein>
<keyword evidence="2" id="KW-1185">Reference proteome</keyword>
<evidence type="ECO:0000313" key="1">
    <source>
        <dbReference type="EMBL" id="GAC15087.1"/>
    </source>
</evidence>
<reference evidence="1 2" key="1">
    <citation type="journal article" date="2017" name="Antonie Van Leeuwenhoek">
        <title>Rhizobium rhizosphaerae sp. nov., a novel species isolated from rice rhizosphere.</title>
        <authorList>
            <person name="Zhao J.J."/>
            <person name="Zhang J."/>
            <person name="Zhang R.J."/>
            <person name="Zhang C.W."/>
            <person name="Yin H.Q."/>
            <person name="Zhang X.X."/>
        </authorList>
    </citation>
    <scope>NUCLEOTIDE SEQUENCE [LARGE SCALE GENOMIC DNA]</scope>
    <source>
        <strain evidence="1 2">E3</strain>
    </source>
</reference>
<dbReference type="STRING" id="1127673.GLIP_2461"/>
<dbReference type="AlphaFoldDB" id="K6YA66"/>
<accession>K6YA66</accession>
<comment type="caution">
    <text evidence="1">The sequence shown here is derived from an EMBL/GenBank/DDBJ whole genome shotgun (WGS) entry which is preliminary data.</text>
</comment>
<proteinExistence type="predicted"/>
<dbReference type="Proteomes" id="UP000006334">
    <property type="component" value="Unassembled WGS sequence"/>
</dbReference>
<dbReference type="EMBL" id="BAEN01000046">
    <property type="protein sequence ID" value="GAC15087.1"/>
    <property type="molecule type" value="Genomic_DNA"/>
</dbReference>
<evidence type="ECO:0000313" key="2">
    <source>
        <dbReference type="Proteomes" id="UP000006334"/>
    </source>
</evidence>
<gene>
    <name evidence="1" type="ORF">GLIP_2461</name>
</gene>
<name>K6YA66_9ALTE</name>
<sequence length="39" mass="4631">MFQLRRQFKAILLFFKANKQLIERNLQKPLSCVANILPV</sequence>
<organism evidence="1 2">
    <name type="scientific">Aliiglaciecola lipolytica E3</name>
    <dbReference type="NCBI Taxonomy" id="1127673"/>
    <lineage>
        <taxon>Bacteria</taxon>
        <taxon>Pseudomonadati</taxon>
        <taxon>Pseudomonadota</taxon>
        <taxon>Gammaproteobacteria</taxon>
        <taxon>Alteromonadales</taxon>
        <taxon>Alteromonadaceae</taxon>
        <taxon>Aliiglaciecola</taxon>
    </lineage>
</organism>